<dbReference type="AlphaFoldDB" id="A0A1M7P3Q8"/>
<feature type="transmembrane region" description="Helical" evidence="1">
    <location>
        <begin position="707"/>
        <end position="728"/>
    </location>
</feature>
<feature type="transmembrane region" description="Helical" evidence="1">
    <location>
        <begin position="493"/>
        <end position="511"/>
    </location>
</feature>
<keyword evidence="1" id="KW-1133">Transmembrane helix</keyword>
<feature type="transmembrane region" description="Helical" evidence="1">
    <location>
        <begin position="921"/>
        <end position="937"/>
    </location>
</feature>
<keyword evidence="3" id="KW-1185">Reference proteome</keyword>
<feature type="transmembrane region" description="Helical" evidence="1">
    <location>
        <begin position="630"/>
        <end position="648"/>
    </location>
</feature>
<keyword evidence="1" id="KW-0472">Membrane</keyword>
<feature type="transmembrane region" description="Helical" evidence="1">
    <location>
        <begin position="163"/>
        <end position="186"/>
    </location>
</feature>
<feature type="transmembrane region" description="Helical" evidence="1">
    <location>
        <begin position="997"/>
        <end position="1018"/>
    </location>
</feature>
<feature type="transmembrane region" description="Helical" evidence="1">
    <location>
        <begin position="763"/>
        <end position="785"/>
    </location>
</feature>
<feature type="transmembrane region" description="Helical" evidence="1">
    <location>
        <begin position="943"/>
        <end position="962"/>
    </location>
</feature>
<feature type="transmembrane region" description="Helical" evidence="1">
    <location>
        <begin position="544"/>
        <end position="563"/>
    </location>
</feature>
<keyword evidence="1" id="KW-0812">Transmembrane</keyword>
<feature type="transmembrane region" description="Helical" evidence="1">
    <location>
        <begin position="458"/>
        <end position="477"/>
    </location>
</feature>
<feature type="transmembrane region" description="Helical" evidence="1">
    <location>
        <begin position="734"/>
        <end position="751"/>
    </location>
</feature>
<feature type="transmembrane region" description="Helical" evidence="1">
    <location>
        <begin position="682"/>
        <end position="700"/>
    </location>
</feature>
<feature type="transmembrane region" description="Helical" evidence="1">
    <location>
        <begin position="355"/>
        <end position="372"/>
    </location>
</feature>
<feature type="transmembrane region" description="Helical" evidence="1">
    <location>
        <begin position="575"/>
        <end position="593"/>
    </location>
</feature>
<feature type="transmembrane region" description="Helical" evidence="1">
    <location>
        <begin position="863"/>
        <end position="879"/>
    </location>
</feature>
<feature type="transmembrane region" description="Helical" evidence="1">
    <location>
        <begin position="411"/>
        <end position="428"/>
    </location>
</feature>
<feature type="transmembrane region" description="Helical" evidence="1">
    <location>
        <begin position="655"/>
        <end position="676"/>
    </location>
</feature>
<feature type="transmembrane region" description="Helical" evidence="1">
    <location>
        <begin position="1054"/>
        <end position="1073"/>
    </location>
</feature>
<feature type="transmembrane region" description="Helical" evidence="1">
    <location>
        <begin position="381"/>
        <end position="399"/>
    </location>
</feature>
<feature type="transmembrane region" description="Helical" evidence="1">
    <location>
        <begin position="223"/>
        <end position="243"/>
    </location>
</feature>
<evidence type="ECO:0000313" key="2">
    <source>
        <dbReference type="EMBL" id="SHN10678.1"/>
    </source>
</evidence>
<dbReference type="Proteomes" id="UP000184184">
    <property type="component" value="Unassembled WGS sequence"/>
</dbReference>
<feature type="transmembrane region" description="Helical" evidence="1">
    <location>
        <begin position="1030"/>
        <end position="1048"/>
    </location>
</feature>
<reference evidence="2 3" key="1">
    <citation type="submission" date="2016-11" db="EMBL/GenBank/DDBJ databases">
        <authorList>
            <person name="Jaros S."/>
            <person name="Januszkiewicz K."/>
            <person name="Wedrychowicz H."/>
        </authorList>
    </citation>
    <scope>NUCLEOTIDE SEQUENCE [LARGE SCALE GENOMIC DNA]</scope>
    <source>
        <strain evidence="2 3">CGMCC 1.10681</strain>
    </source>
</reference>
<feature type="transmembrane region" description="Helical" evidence="1">
    <location>
        <begin position="891"/>
        <end position="909"/>
    </location>
</feature>
<feature type="transmembrane region" description="Helical" evidence="1">
    <location>
        <begin position="1104"/>
        <end position="1123"/>
    </location>
</feature>
<evidence type="ECO:0000313" key="3">
    <source>
        <dbReference type="Proteomes" id="UP000184184"/>
    </source>
</evidence>
<feature type="transmembrane region" description="Helical" evidence="1">
    <location>
        <begin position="435"/>
        <end position="452"/>
    </location>
</feature>
<feature type="transmembrane region" description="Helical" evidence="1">
    <location>
        <begin position="1080"/>
        <end position="1098"/>
    </location>
</feature>
<feature type="transmembrane region" description="Helical" evidence="1">
    <location>
        <begin position="132"/>
        <end position="151"/>
    </location>
</feature>
<feature type="transmembrane region" description="Helical" evidence="1">
    <location>
        <begin position="974"/>
        <end position="991"/>
    </location>
</feature>
<feature type="transmembrane region" description="Helical" evidence="1">
    <location>
        <begin position="249"/>
        <end position="265"/>
    </location>
</feature>
<dbReference type="EMBL" id="FRCZ01000003">
    <property type="protein sequence ID" value="SHN10678.1"/>
    <property type="molecule type" value="Genomic_DNA"/>
</dbReference>
<gene>
    <name evidence="2" type="ORF">SAMN05216179_1923</name>
</gene>
<feature type="transmembrane region" description="Helical" evidence="1">
    <location>
        <begin position="841"/>
        <end position="858"/>
    </location>
</feature>
<feature type="transmembrane region" description="Helical" evidence="1">
    <location>
        <begin position="791"/>
        <end position="810"/>
    </location>
</feature>
<organism evidence="2 3">
    <name type="scientific">Gracilibacillus kekensis</name>
    <dbReference type="NCBI Taxonomy" id="1027249"/>
    <lineage>
        <taxon>Bacteria</taxon>
        <taxon>Bacillati</taxon>
        <taxon>Bacillota</taxon>
        <taxon>Bacilli</taxon>
        <taxon>Bacillales</taxon>
        <taxon>Bacillaceae</taxon>
        <taxon>Gracilibacillus</taxon>
    </lineage>
</organism>
<feature type="transmembrane region" description="Helical" evidence="1">
    <location>
        <begin position="817"/>
        <end position="835"/>
    </location>
</feature>
<accession>A0A1M7P3Q8</accession>
<dbReference type="STRING" id="1027249.SAMN05216179_1923"/>
<sequence>MDILQSEREKIVGQEMVKLLKQGYLSEEEFMRVMNSYKQYVNDQEQELADIHTVIRETDSEINNKEDKQQLAINKEVSNKKEPEIKQKVKPQKSKEQIRERNITWLLILGVAFLLISGLVVATSTWEQMGALLKVVTLVGVSVFFLGLSGISSSVLKIEKTAFAFLTLGSLLFPIAIIAIGYFGLFGDYLTLTGEGKYLLGIICTLLPLPLYARNAVKNNSRLFVWIFFLFMSCFAGFVVAAMNVSVDLFYFLIMVYNAVLLYGYHRYRHLESIRLFMKELPAYAQLNLVISTLLMLFVYNDSLFYSFNVLLTALIYISMVYVYNTKSYQLVFSGLFAYGVYQFTENSWLQSVDLFVYGLLGAAYLVFAYLMRKDAYLAKVFHYTSGVISLFAFIYISYQGLLIRGNEQSWTLLFAYLTIAGTYIYLSSITTRQVFRWLASIFIFTSGLELWDLMFESFLSIQLFSFIFASLLFIWIGDRTKLSYLQTIKTSTYYLSIIVMLLAIVYGLILETYFEASFMFLISGCLALIVTKSRSNTTKQIGLWSHAISWLLAFIVLYPEIISRFMTYYNELNIAFHTAIAGILLLVISLIWKKANNVLLAETTFYTGQASYLMAMFLLLVNYPINEEFVRPALLLIGIGVFVWLVRYARVGPLWLLVAVITVSFYASLIRTFAIEEFEAIMWYIMFAPVLLIVIGRVAGKVTKELKIYFFWFAHFILIMIITSILADYMFEQLLHPTILVIPFILYLYSMVIMSEEWEKKVFLYAAMSMVPFLVTANVAYYNLEQYVSISYSLIVSTVLFFVAWLFVRPIWKKRVEWYMIPFANYSLLMVIAVEQITHVIELMIIVGFLLLNLYLLHIRKWLNVLVLPLLLTILMWNRQSYIDNDLSMFIISIGSFIVLLVAGRIFYQTLVEIVSKKWMIDWYSVVAVLYLGYSLNFAESIGIVWIRILPYVLLAIWLFLQANRIQQQLMQKVFITSAGISLLPAYYIILQEYLVHISDLFHAELMVLPILILSIVMEKKTWKNHKRIMSQVQTVILVLITVYLVVDAIQSNTVWDALIVGTLSLVALLIGMSFQIKSYFFVGLGTLLFNVIYQTKPYWGNMPWWGYLLIAGITLITIASYNEWTKQRQTEGKLIKKFKQLMNRLKEWN</sequence>
<feature type="transmembrane region" description="Helical" evidence="1">
    <location>
        <begin position="198"/>
        <end position="216"/>
    </location>
</feature>
<dbReference type="RefSeq" id="WP_073201626.1">
    <property type="nucleotide sequence ID" value="NZ_FRCZ01000003.1"/>
</dbReference>
<protein>
    <recommendedName>
        <fullName evidence="4">DUF2157 domain-containing protein</fullName>
    </recommendedName>
</protein>
<feature type="transmembrane region" description="Helical" evidence="1">
    <location>
        <begin position="103"/>
        <end position="126"/>
    </location>
</feature>
<feature type="transmembrane region" description="Helical" evidence="1">
    <location>
        <begin position="306"/>
        <end position="324"/>
    </location>
</feature>
<evidence type="ECO:0000256" key="1">
    <source>
        <dbReference type="SAM" id="Phobius"/>
    </source>
</evidence>
<feature type="transmembrane region" description="Helical" evidence="1">
    <location>
        <begin position="331"/>
        <end position="349"/>
    </location>
</feature>
<name>A0A1M7P3Q8_9BACI</name>
<feature type="transmembrane region" description="Helical" evidence="1">
    <location>
        <begin position="605"/>
        <end position="624"/>
    </location>
</feature>
<feature type="transmembrane region" description="Helical" evidence="1">
    <location>
        <begin position="281"/>
        <end position="300"/>
    </location>
</feature>
<evidence type="ECO:0008006" key="4">
    <source>
        <dbReference type="Google" id="ProtNLM"/>
    </source>
</evidence>
<proteinExistence type="predicted"/>
<feature type="transmembrane region" description="Helical" evidence="1">
    <location>
        <begin position="517"/>
        <end position="532"/>
    </location>
</feature>